<sequence length="148" mass="17474">MPQSKSRKMPKYRARRVPNAWILYSNSFYKNKREAGLQINRIEAIKLAKVEWGKMEKTEKQSWFIKADRIRIICHLIPQVDHRIIANSDYVSNSEGPFIIEDLSPTSDMNQLNATNIVAQIGENENKNEDEIFQFMYESFINDEWCEQ</sequence>
<protein>
    <submittedName>
        <fullName evidence="1">17987_t:CDS:1</fullName>
    </submittedName>
</protein>
<reference evidence="1" key="1">
    <citation type="submission" date="2022-08" db="EMBL/GenBank/DDBJ databases">
        <authorList>
            <person name="Kallberg Y."/>
            <person name="Tangrot J."/>
            <person name="Rosling A."/>
        </authorList>
    </citation>
    <scope>NUCLEOTIDE SEQUENCE</scope>
    <source>
        <strain evidence="1">Wild A</strain>
    </source>
</reference>
<keyword evidence="2" id="KW-1185">Reference proteome</keyword>
<dbReference type="Proteomes" id="UP001153678">
    <property type="component" value="Unassembled WGS sequence"/>
</dbReference>
<evidence type="ECO:0000313" key="1">
    <source>
        <dbReference type="EMBL" id="CAI2176028.1"/>
    </source>
</evidence>
<organism evidence="1 2">
    <name type="scientific">Funneliformis geosporum</name>
    <dbReference type="NCBI Taxonomy" id="1117311"/>
    <lineage>
        <taxon>Eukaryota</taxon>
        <taxon>Fungi</taxon>
        <taxon>Fungi incertae sedis</taxon>
        <taxon>Mucoromycota</taxon>
        <taxon>Glomeromycotina</taxon>
        <taxon>Glomeromycetes</taxon>
        <taxon>Glomerales</taxon>
        <taxon>Glomeraceae</taxon>
        <taxon>Funneliformis</taxon>
    </lineage>
</organism>
<dbReference type="EMBL" id="CAMKVN010001445">
    <property type="protein sequence ID" value="CAI2176028.1"/>
    <property type="molecule type" value="Genomic_DNA"/>
</dbReference>
<dbReference type="AlphaFoldDB" id="A0A9W4WZW3"/>
<name>A0A9W4WZW3_9GLOM</name>
<proteinExistence type="predicted"/>
<dbReference type="OrthoDB" id="2317295at2759"/>
<evidence type="ECO:0000313" key="2">
    <source>
        <dbReference type="Proteomes" id="UP001153678"/>
    </source>
</evidence>
<gene>
    <name evidence="1" type="ORF">FWILDA_LOCUS7387</name>
</gene>
<accession>A0A9W4WZW3</accession>
<dbReference type="Gene3D" id="1.10.30.10">
    <property type="entry name" value="High mobility group box domain"/>
    <property type="match status" value="1"/>
</dbReference>
<comment type="caution">
    <text evidence="1">The sequence shown here is derived from an EMBL/GenBank/DDBJ whole genome shotgun (WGS) entry which is preliminary data.</text>
</comment>
<dbReference type="InterPro" id="IPR036910">
    <property type="entry name" value="HMG_box_dom_sf"/>
</dbReference>
<dbReference type="SUPFAM" id="SSF47095">
    <property type="entry name" value="HMG-box"/>
    <property type="match status" value="1"/>
</dbReference>